<evidence type="ECO:0008006" key="5">
    <source>
        <dbReference type="Google" id="ProtNLM"/>
    </source>
</evidence>
<sequence>MIRPCLTAAMLALLLSACGDQSAPASGEDDQRKARGEVLGGSISDAMIPLDTLESKSPPLKIEPRPAASSDAETSDEAVEDVVSEPAEATEAAPAEEPSEN</sequence>
<accession>A0A7D4BHB4</accession>
<dbReference type="EMBL" id="CP053921">
    <property type="protein sequence ID" value="QKG72062.1"/>
    <property type="molecule type" value="Genomic_DNA"/>
</dbReference>
<evidence type="ECO:0000313" key="4">
    <source>
        <dbReference type="Proteomes" id="UP000504693"/>
    </source>
</evidence>
<evidence type="ECO:0000256" key="2">
    <source>
        <dbReference type="SAM" id="SignalP"/>
    </source>
</evidence>
<reference evidence="3 4" key="1">
    <citation type="submission" date="2020-05" db="EMBL/GenBank/DDBJ databases">
        <title>Erythrobacter mangrovi sp. nov., isolated from rhizosphere soil of mangrove plant (Kandelia candel).</title>
        <authorList>
            <person name="Ye Y.H."/>
        </authorList>
    </citation>
    <scope>NUCLEOTIDE SEQUENCE [LARGE SCALE GENOMIC DNA]</scope>
    <source>
        <strain evidence="3 4">EB310</strain>
    </source>
</reference>
<evidence type="ECO:0000313" key="3">
    <source>
        <dbReference type="EMBL" id="QKG72062.1"/>
    </source>
</evidence>
<feature type="compositionally biased region" description="Low complexity" evidence="1">
    <location>
        <begin position="84"/>
        <end position="101"/>
    </location>
</feature>
<gene>
    <name evidence="3" type="ORF">HQR01_12185</name>
</gene>
<dbReference type="RefSeq" id="WP_173211769.1">
    <property type="nucleotide sequence ID" value="NZ_CP053921.1"/>
</dbReference>
<organism evidence="3 4">
    <name type="scientific">Erythrobacter mangrovi</name>
    <dbReference type="NCBI Taxonomy" id="2739433"/>
    <lineage>
        <taxon>Bacteria</taxon>
        <taxon>Pseudomonadati</taxon>
        <taxon>Pseudomonadota</taxon>
        <taxon>Alphaproteobacteria</taxon>
        <taxon>Sphingomonadales</taxon>
        <taxon>Erythrobacteraceae</taxon>
        <taxon>Erythrobacter/Porphyrobacter group</taxon>
        <taxon>Erythrobacter</taxon>
    </lineage>
</organism>
<feature type="signal peptide" evidence="2">
    <location>
        <begin position="1"/>
        <end position="25"/>
    </location>
</feature>
<dbReference type="AlphaFoldDB" id="A0A7D4BHB4"/>
<feature type="chain" id="PRO_5028978375" description="Argininosuccinate lyase" evidence="2">
    <location>
        <begin position="26"/>
        <end position="101"/>
    </location>
</feature>
<feature type="region of interest" description="Disordered" evidence="1">
    <location>
        <begin position="20"/>
        <end position="101"/>
    </location>
</feature>
<keyword evidence="2" id="KW-0732">Signal</keyword>
<dbReference type="Proteomes" id="UP000504693">
    <property type="component" value="Chromosome"/>
</dbReference>
<feature type="compositionally biased region" description="Acidic residues" evidence="1">
    <location>
        <begin position="73"/>
        <end position="83"/>
    </location>
</feature>
<evidence type="ECO:0000256" key="1">
    <source>
        <dbReference type="SAM" id="MobiDB-lite"/>
    </source>
</evidence>
<proteinExistence type="predicted"/>
<dbReference type="KEGG" id="emv:HQR01_12185"/>
<keyword evidence="4" id="KW-1185">Reference proteome</keyword>
<protein>
    <recommendedName>
        <fullName evidence="5">Argininosuccinate lyase</fullName>
    </recommendedName>
</protein>
<name>A0A7D4BHB4_9SPHN</name>
<dbReference type="PROSITE" id="PS51257">
    <property type="entry name" value="PROKAR_LIPOPROTEIN"/>
    <property type="match status" value="1"/>
</dbReference>